<dbReference type="CDD" id="cd09281">
    <property type="entry name" value="UPF0066"/>
    <property type="match status" value="1"/>
</dbReference>
<dbReference type="PROSITE" id="PS51668">
    <property type="entry name" value="TSAA_2"/>
    <property type="match status" value="1"/>
</dbReference>
<dbReference type="GO" id="GO:0005829">
    <property type="term" value="C:cytosol"/>
    <property type="evidence" value="ECO:0007669"/>
    <property type="project" value="TreeGrafter"/>
</dbReference>
<dbReference type="EMBL" id="BDFE01000006">
    <property type="protein sequence ID" value="GAU07674.1"/>
    <property type="molecule type" value="Genomic_DNA"/>
</dbReference>
<dbReference type="AlphaFoldDB" id="A0A194AFY0"/>
<feature type="region of interest" description="Disordered" evidence="5">
    <location>
        <begin position="1"/>
        <end position="29"/>
    </location>
</feature>
<dbReference type="InterPro" id="IPR036414">
    <property type="entry name" value="YaeB_N_sf"/>
</dbReference>
<evidence type="ECO:0000259" key="6">
    <source>
        <dbReference type="PROSITE" id="PS51668"/>
    </source>
</evidence>
<dbReference type="PANTHER" id="PTHR22789:SF0">
    <property type="entry name" value="3-OXO-TETRONATE 4-PHOSPHATE DECARBOXYLASE-RELATED"/>
    <property type="match status" value="1"/>
</dbReference>
<evidence type="ECO:0000256" key="5">
    <source>
        <dbReference type="SAM" id="MobiDB-lite"/>
    </source>
</evidence>
<dbReference type="InterPro" id="IPR036413">
    <property type="entry name" value="YaeB-like_sf"/>
</dbReference>
<evidence type="ECO:0000313" key="7">
    <source>
        <dbReference type="EMBL" id="GAU07674.1"/>
    </source>
</evidence>
<dbReference type="InterPro" id="IPR036409">
    <property type="entry name" value="Aldolase_II/adducin_N_sf"/>
</dbReference>
<comment type="similarity">
    <text evidence="4">Belongs to the tRNA methyltransferase O family.</text>
</comment>
<evidence type="ECO:0000256" key="3">
    <source>
        <dbReference type="ARBA" id="ARBA00023239"/>
    </source>
</evidence>
<accession>A0A194AFY0</accession>
<proteinExistence type="inferred from homology"/>
<dbReference type="STRING" id="1592317.DPF_0369"/>
<dbReference type="SUPFAM" id="SSF118196">
    <property type="entry name" value="YaeB-like"/>
    <property type="match status" value="1"/>
</dbReference>
<comment type="caution">
    <text evidence="7">The sequence shown here is derived from an EMBL/GenBank/DDBJ whole genome shotgun (WGS) entry which is preliminary data.</text>
</comment>
<dbReference type="GO" id="GO:0019323">
    <property type="term" value="P:pentose catabolic process"/>
    <property type="evidence" value="ECO:0007669"/>
    <property type="project" value="TreeGrafter"/>
</dbReference>
<evidence type="ECO:0000256" key="4">
    <source>
        <dbReference type="ARBA" id="ARBA00033753"/>
    </source>
</evidence>
<dbReference type="Pfam" id="PF01980">
    <property type="entry name" value="TrmO_N"/>
    <property type="match status" value="1"/>
</dbReference>
<dbReference type="InterPro" id="IPR050197">
    <property type="entry name" value="Aldolase_class_II_sugar_metab"/>
</dbReference>
<dbReference type="PANTHER" id="PTHR22789">
    <property type="entry name" value="FUCULOSE PHOSPHATE ALDOLASE"/>
    <property type="match status" value="1"/>
</dbReference>
<sequence length="325" mass="35521">MHLVPIGQVRSPYRNRRECPKQASSSDPASRIEIAPKYMPALHRLEIGQEIIVLTWLDQGDRNVFQCHPKGDPQRAMHGVFATRSPDRPNPIGHHQVTIRDIRDNVLVVHPMEVLDTTPVLDIKPVLLPGSHPDTALPDPAMAQAIIRTGRDGWMRGLFNGMNGNISLRSGRHMLITGTGSAKGHLATRDLTCMDLETSETVSGPLPSSETPVHLSIYDHQPRASAIVHTHPPHLLALSLSCHTGSLLDLPLFEGKVFADRLTTVPALAPGTTELGQAVGHVSRAHSCIFMENHGLVVWAPTLVQALALTEEIESLARIRLLHTG</sequence>
<dbReference type="InterPro" id="IPR023370">
    <property type="entry name" value="TrmO-like_N"/>
</dbReference>
<dbReference type="InterPro" id="IPR023368">
    <property type="entry name" value="UPF0066_cons_site"/>
</dbReference>
<evidence type="ECO:0000313" key="8">
    <source>
        <dbReference type="Proteomes" id="UP000095200"/>
    </source>
</evidence>
<feature type="domain" description="TsaA-like" evidence="6">
    <location>
        <begin position="3"/>
        <end position="135"/>
    </location>
</feature>
<dbReference type="Gene3D" id="3.40.225.10">
    <property type="entry name" value="Class II aldolase/adducin N-terminal domain"/>
    <property type="match status" value="1"/>
</dbReference>
<dbReference type="Proteomes" id="UP000095200">
    <property type="component" value="Unassembled WGS sequence"/>
</dbReference>
<dbReference type="InterPro" id="IPR001303">
    <property type="entry name" value="Aldolase_II/adducin_N"/>
</dbReference>
<gene>
    <name evidence="7" type="ORF">DPF_0369</name>
</gene>
<organism evidence="7 8">
    <name type="scientific">Desulfoplanes formicivorans</name>
    <dbReference type="NCBI Taxonomy" id="1592317"/>
    <lineage>
        <taxon>Bacteria</taxon>
        <taxon>Pseudomonadati</taxon>
        <taxon>Thermodesulfobacteriota</taxon>
        <taxon>Desulfovibrionia</taxon>
        <taxon>Desulfovibrionales</taxon>
        <taxon>Desulfoplanaceae</taxon>
        <taxon>Desulfoplanes</taxon>
    </lineage>
</organism>
<dbReference type="GO" id="GO:0016832">
    <property type="term" value="F:aldehyde-lyase activity"/>
    <property type="evidence" value="ECO:0007669"/>
    <property type="project" value="TreeGrafter"/>
</dbReference>
<dbReference type="Pfam" id="PF00596">
    <property type="entry name" value="Aldolase_II"/>
    <property type="match status" value="1"/>
</dbReference>
<keyword evidence="3" id="KW-0456">Lyase</keyword>
<reference evidence="8" key="1">
    <citation type="submission" date="2016-06" db="EMBL/GenBank/DDBJ databases">
        <title>Draft genome sequence of Desulfoplanes formicivorans strain Pf12B.</title>
        <authorList>
            <person name="Watanabe M."/>
            <person name="Kojima H."/>
            <person name="Fukui M."/>
        </authorList>
    </citation>
    <scope>NUCLEOTIDE SEQUENCE [LARGE SCALE GENOMIC DNA]</scope>
    <source>
        <strain evidence="8">Pf12B</strain>
    </source>
</reference>
<protein>
    <recommendedName>
        <fullName evidence="6">TsaA-like domain-containing protein</fullName>
    </recommendedName>
</protein>
<name>A0A194AFY0_9BACT</name>
<dbReference type="NCBIfam" id="TIGR00104">
    <property type="entry name" value="tRNA_TsaA"/>
    <property type="match status" value="1"/>
</dbReference>
<dbReference type="PROSITE" id="PS01318">
    <property type="entry name" value="TSAA_1"/>
    <property type="match status" value="1"/>
</dbReference>
<dbReference type="SUPFAM" id="SSF53639">
    <property type="entry name" value="AraD/HMP-PK domain-like"/>
    <property type="match status" value="1"/>
</dbReference>
<dbReference type="RefSeq" id="WP_069857223.1">
    <property type="nucleotide sequence ID" value="NZ_BDFE01000006.1"/>
</dbReference>
<dbReference type="SMART" id="SM01007">
    <property type="entry name" value="Aldolase_II"/>
    <property type="match status" value="1"/>
</dbReference>
<evidence type="ECO:0000256" key="2">
    <source>
        <dbReference type="ARBA" id="ARBA00022723"/>
    </source>
</evidence>
<keyword evidence="1" id="KW-0949">S-adenosyl-L-methionine</keyword>
<dbReference type="Gene3D" id="2.40.30.70">
    <property type="entry name" value="YaeB-like"/>
    <property type="match status" value="1"/>
</dbReference>
<dbReference type="GO" id="GO:0046872">
    <property type="term" value="F:metal ion binding"/>
    <property type="evidence" value="ECO:0007669"/>
    <property type="project" value="UniProtKB-KW"/>
</dbReference>
<keyword evidence="8" id="KW-1185">Reference proteome</keyword>
<evidence type="ECO:0000256" key="1">
    <source>
        <dbReference type="ARBA" id="ARBA00022691"/>
    </source>
</evidence>
<keyword evidence="2" id="KW-0479">Metal-binding</keyword>